<dbReference type="RefSeq" id="WP_132560110.1">
    <property type="nucleotide sequence ID" value="NZ_SMBH01000003.1"/>
</dbReference>
<gene>
    <name evidence="2" type="ORF">EV132_10311</name>
</gene>
<feature type="coiled-coil region" evidence="1">
    <location>
        <begin position="67"/>
        <end position="94"/>
    </location>
</feature>
<accession>A0A4V2V9N5</accession>
<keyword evidence="1" id="KW-0175">Coiled coil</keyword>
<comment type="caution">
    <text evidence="2">The sequence shown here is derived from an EMBL/GenBank/DDBJ whole genome shotgun (WGS) entry which is preliminary data.</text>
</comment>
<organism evidence="2 3">
    <name type="scientific">Rhizobium sullae</name>
    <name type="common">Rhizobium hedysari</name>
    <dbReference type="NCBI Taxonomy" id="50338"/>
    <lineage>
        <taxon>Bacteria</taxon>
        <taxon>Pseudomonadati</taxon>
        <taxon>Pseudomonadota</taxon>
        <taxon>Alphaproteobacteria</taxon>
        <taxon>Hyphomicrobiales</taxon>
        <taxon>Rhizobiaceae</taxon>
        <taxon>Rhizobium/Agrobacterium group</taxon>
        <taxon>Rhizobium</taxon>
    </lineage>
</organism>
<evidence type="ECO:0000313" key="2">
    <source>
        <dbReference type="EMBL" id="TCU17895.1"/>
    </source>
</evidence>
<evidence type="ECO:0000256" key="1">
    <source>
        <dbReference type="SAM" id="Coils"/>
    </source>
</evidence>
<reference evidence="2 3" key="1">
    <citation type="submission" date="2019-03" db="EMBL/GenBank/DDBJ databases">
        <title>Genomic Encyclopedia of Type Strains, Phase IV (KMG-V): Genome sequencing to study the core and pangenomes of soil and plant-associated prokaryotes.</title>
        <authorList>
            <person name="Whitman W."/>
        </authorList>
    </citation>
    <scope>NUCLEOTIDE SEQUENCE [LARGE SCALE GENOMIC DNA]</scope>
    <source>
        <strain evidence="2 3">Hc14</strain>
    </source>
</reference>
<sequence length="216" mass="24904">MDKICREYNTDHERLFGAHVVWTDFKARLDALLKSLHTYPPVLHHDFVGLPFEEHFRKRVDDHRTHQERLLASREEAKRQMAEARATKIQSDARRVLGRDVDEWLSRGLVGDSGLKPEEVSAASDEGHDRMQRILFGKEREMEEQARQRMIASNKRTKARAMLTMAAGNAFATEQHAELWLNTGNPALRGARPIDYCTDDGTLAEVLLHLPKSRRR</sequence>
<proteinExistence type="predicted"/>
<dbReference type="Proteomes" id="UP000294576">
    <property type="component" value="Unassembled WGS sequence"/>
</dbReference>
<dbReference type="EMBL" id="SMBH01000003">
    <property type="protein sequence ID" value="TCU17895.1"/>
    <property type="molecule type" value="Genomic_DNA"/>
</dbReference>
<protein>
    <submittedName>
        <fullName evidence="2">Uncharacterized protein DUF2384</fullName>
    </submittedName>
</protein>
<dbReference type="AlphaFoldDB" id="A0A4V2V9N5"/>
<name>A0A4V2V9N5_RHISU</name>
<evidence type="ECO:0000313" key="3">
    <source>
        <dbReference type="Proteomes" id="UP000294576"/>
    </source>
</evidence>